<name>A0A4U8TKN5_9HELI</name>
<gene>
    <name evidence="1" type="ORF">LS65_006685</name>
</gene>
<keyword evidence="2" id="KW-1185">Reference proteome</keyword>
<dbReference type="STRING" id="425400.LS65_01175"/>
<accession>A0A4U8TKN5</accession>
<dbReference type="AlphaFoldDB" id="A0A4U8TKN5"/>
<reference evidence="1 2" key="1">
    <citation type="journal article" date="2014" name="Genome Announc.">
        <title>Draft genome sequences of eight enterohepatic helicobacter species isolated from both laboratory and wild rodents.</title>
        <authorList>
            <person name="Sheh A."/>
            <person name="Shen Z."/>
            <person name="Fox J.G."/>
        </authorList>
    </citation>
    <scope>NUCLEOTIDE SEQUENCE [LARGE SCALE GENOMIC DNA]</scope>
    <source>
        <strain evidence="1 2">MIT 01-6451</strain>
    </source>
</reference>
<organism evidence="1 2">
    <name type="scientific">Helicobacter japonicus</name>
    <dbReference type="NCBI Taxonomy" id="425400"/>
    <lineage>
        <taxon>Bacteria</taxon>
        <taxon>Pseudomonadati</taxon>
        <taxon>Campylobacterota</taxon>
        <taxon>Epsilonproteobacteria</taxon>
        <taxon>Campylobacterales</taxon>
        <taxon>Helicobacteraceae</taxon>
        <taxon>Helicobacter</taxon>
    </lineage>
</organism>
<dbReference type="RefSeq" id="WP_034360654.1">
    <property type="nucleotide sequence ID" value="NZ_CAMRWY010000005.1"/>
</dbReference>
<dbReference type="Proteomes" id="UP000029707">
    <property type="component" value="Unassembled WGS sequence"/>
</dbReference>
<proteinExistence type="predicted"/>
<evidence type="ECO:0008006" key="3">
    <source>
        <dbReference type="Google" id="ProtNLM"/>
    </source>
</evidence>
<evidence type="ECO:0000313" key="2">
    <source>
        <dbReference type="Proteomes" id="UP000029707"/>
    </source>
</evidence>
<sequence>MKNENADSKESLQALLQKYKSGSSEELEAGLASLNTDEQKAFIKEVLCLENENWDNGTLKSDEKFNVIFPPHFKAVMAYEKAHFNGAILSDFIEALEEWLEQEEMELYDNPADFEGGDYYSGDDSECDEDYTIDDWVADQTGHLRDFIDSLKDFK</sequence>
<protein>
    <recommendedName>
        <fullName evidence="3">DUF4375 domain-containing protein</fullName>
    </recommendedName>
</protein>
<dbReference type="EMBL" id="JRMQ02000009">
    <property type="protein sequence ID" value="TLE00990.1"/>
    <property type="molecule type" value="Genomic_DNA"/>
</dbReference>
<dbReference type="OrthoDB" id="5355688at2"/>
<evidence type="ECO:0000313" key="1">
    <source>
        <dbReference type="EMBL" id="TLE00990.1"/>
    </source>
</evidence>
<comment type="caution">
    <text evidence="1">The sequence shown here is derived from an EMBL/GenBank/DDBJ whole genome shotgun (WGS) entry which is preliminary data.</text>
</comment>
<dbReference type="GeneID" id="82320951"/>